<dbReference type="Proteomes" id="UP000199428">
    <property type="component" value="Unassembled WGS sequence"/>
</dbReference>
<dbReference type="EMBL" id="FMWK01000012">
    <property type="protein sequence ID" value="SCZ80135.1"/>
    <property type="molecule type" value="Genomic_DNA"/>
</dbReference>
<dbReference type="RefSeq" id="WP_028246049.1">
    <property type="nucleotide sequence ID" value="NZ_FMWK01000012.1"/>
</dbReference>
<organism evidence="2 3">
    <name type="scientific">Pseudobutyrivibrio xylanivorans</name>
    <dbReference type="NCBI Taxonomy" id="185007"/>
    <lineage>
        <taxon>Bacteria</taxon>
        <taxon>Bacillati</taxon>
        <taxon>Bacillota</taxon>
        <taxon>Clostridia</taxon>
        <taxon>Lachnospirales</taxon>
        <taxon>Lachnospiraceae</taxon>
        <taxon>Pseudobutyrivibrio</taxon>
    </lineage>
</organism>
<reference evidence="2 3" key="1">
    <citation type="submission" date="2016-10" db="EMBL/GenBank/DDBJ databases">
        <authorList>
            <person name="de Groot N.N."/>
        </authorList>
    </citation>
    <scope>NUCLEOTIDE SEQUENCE [LARGE SCALE GENOMIC DNA]</scope>
    <source>
        <strain evidence="2 3">DSM 10317</strain>
    </source>
</reference>
<name>A0A1G5S173_PSEXY</name>
<dbReference type="Pfam" id="PF09148">
    <property type="entry name" value="DUF1934"/>
    <property type="match status" value="1"/>
</dbReference>
<dbReference type="Gene3D" id="2.40.128.20">
    <property type="match status" value="1"/>
</dbReference>
<evidence type="ECO:0000313" key="2">
    <source>
        <dbReference type="EMBL" id="SCZ80135.1"/>
    </source>
</evidence>
<evidence type="ECO:0000313" key="3">
    <source>
        <dbReference type="Proteomes" id="UP000199428"/>
    </source>
</evidence>
<proteinExistence type="predicted"/>
<gene>
    <name evidence="2" type="ORF">SAMN02910350_02137</name>
</gene>
<feature type="compositionally biased region" description="Basic residues" evidence="1">
    <location>
        <begin position="1"/>
        <end position="12"/>
    </location>
</feature>
<evidence type="ECO:0000256" key="1">
    <source>
        <dbReference type="SAM" id="MobiDB-lite"/>
    </source>
</evidence>
<dbReference type="SUPFAM" id="SSF50814">
    <property type="entry name" value="Lipocalins"/>
    <property type="match status" value="1"/>
</dbReference>
<dbReference type="InterPro" id="IPR012674">
    <property type="entry name" value="Calycin"/>
</dbReference>
<sequence>MEKNHCKIRLQSRQKMGADDETTNQEYIGEMAERDDRRYLSYQRSSEDGDISCLISFDRRSLSMTQKGALNSKLELFPGKQTENIYSTPMGDLNLPIFTRNYQVVELGNKIKLVLDYDIITGGDPIRTSMDIEIEF</sequence>
<feature type="region of interest" description="Disordered" evidence="1">
    <location>
        <begin position="1"/>
        <end position="20"/>
    </location>
</feature>
<accession>A0A1G5S173</accession>
<dbReference type="AlphaFoldDB" id="A0A1G5S173"/>
<dbReference type="InterPro" id="IPR015231">
    <property type="entry name" value="DUF1934"/>
</dbReference>
<protein>
    <submittedName>
        <fullName evidence="2">Uncharacterized beta-barrel protein YwiB, DUF1934 family</fullName>
    </submittedName>
</protein>